<evidence type="ECO:0000256" key="8">
    <source>
        <dbReference type="ARBA" id="ARBA00022786"/>
    </source>
</evidence>
<keyword evidence="2" id="KW-0963">Cytoplasm</keyword>
<dbReference type="InterPro" id="IPR018004">
    <property type="entry name" value="KilA/APSES_HTH"/>
</dbReference>
<feature type="domain" description="RING-type" evidence="13">
    <location>
        <begin position="209"/>
        <end position="258"/>
    </location>
</feature>
<keyword evidence="9 12" id="KW-0862">Zinc</keyword>
<evidence type="ECO:0000256" key="5">
    <source>
        <dbReference type="ARBA" id="ARBA00022737"/>
    </source>
</evidence>
<keyword evidence="4 12" id="KW-0479">Metal-binding</keyword>
<dbReference type="InterPro" id="IPR036855">
    <property type="entry name" value="Znf_CCCH_sf"/>
</dbReference>
<dbReference type="PANTHER" id="PTHR11224">
    <property type="entry name" value="MAKORIN-RELATED"/>
    <property type="match status" value="1"/>
</dbReference>
<dbReference type="SUPFAM" id="SSF57850">
    <property type="entry name" value="RING/U-box"/>
    <property type="match status" value="1"/>
</dbReference>
<dbReference type="EMBL" id="OQ865376">
    <property type="protein sequence ID" value="WHV01315.1"/>
    <property type="molecule type" value="Genomic_DNA"/>
</dbReference>
<organism evidence="16">
    <name type="scientific">Condorpox virus</name>
    <dbReference type="NCBI Taxonomy" id="3049970"/>
    <lineage>
        <taxon>Viruses</taxon>
        <taxon>Varidnaviria</taxon>
        <taxon>Bamfordvirae</taxon>
        <taxon>Nucleocytoviricota</taxon>
        <taxon>Pokkesviricetes</taxon>
        <taxon>Chitovirales</taxon>
        <taxon>Poxviridae</taxon>
        <taxon>Chordopoxvirinae</taxon>
        <taxon>Avipoxvirus</taxon>
    </lineage>
</organism>
<evidence type="ECO:0000256" key="3">
    <source>
        <dbReference type="ARBA" id="ARBA00022679"/>
    </source>
</evidence>
<keyword evidence="5" id="KW-0677">Repeat</keyword>
<feature type="domain" description="C3H1-type" evidence="14">
    <location>
        <begin position="129"/>
        <end position="155"/>
    </location>
</feature>
<dbReference type="InterPro" id="IPR017907">
    <property type="entry name" value="Znf_RING_CS"/>
</dbReference>
<dbReference type="Gene3D" id="3.30.40.10">
    <property type="entry name" value="Zinc/RING finger domain, C3HC4 (zinc finger)"/>
    <property type="match status" value="1"/>
</dbReference>
<keyword evidence="3" id="KW-0808">Transferase</keyword>
<evidence type="ECO:0000256" key="10">
    <source>
        <dbReference type="ARBA" id="ARBA00029530"/>
    </source>
</evidence>
<dbReference type="PROSITE" id="PS50103">
    <property type="entry name" value="ZF_C3H1"/>
    <property type="match status" value="1"/>
</dbReference>
<evidence type="ECO:0000259" key="13">
    <source>
        <dbReference type="PROSITE" id="PS50089"/>
    </source>
</evidence>
<dbReference type="Pfam" id="PF04383">
    <property type="entry name" value="KilA-N"/>
    <property type="match status" value="1"/>
</dbReference>
<dbReference type="InterPro" id="IPR018957">
    <property type="entry name" value="Znf_C3HC4_RING-type"/>
</dbReference>
<evidence type="ECO:0000256" key="6">
    <source>
        <dbReference type="ARBA" id="ARBA00022771"/>
    </source>
</evidence>
<dbReference type="Pfam" id="PF00642">
    <property type="entry name" value="zf-CCCH"/>
    <property type="match status" value="1"/>
</dbReference>
<dbReference type="InterPro" id="IPR045072">
    <property type="entry name" value="MKRN-like"/>
</dbReference>
<proteinExistence type="predicted"/>
<dbReference type="SUPFAM" id="SSF54616">
    <property type="entry name" value="DNA-binding domain of Mlu1-box binding protein MBP1"/>
    <property type="match status" value="1"/>
</dbReference>
<dbReference type="GO" id="GO:0000209">
    <property type="term" value="P:protein polyubiquitination"/>
    <property type="evidence" value="ECO:0007669"/>
    <property type="project" value="InterPro"/>
</dbReference>
<accession>A0AAT9UPM9</accession>
<evidence type="ECO:0000256" key="1">
    <source>
        <dbReference type="ARBA" id="ARBA00004496"/>
    </source>
</evidence>
<keyword evidence="7" id="KW-0221">Differentiation</keyword>
<dbReference type="GO" id="GO:0061630">
    <property type="term" value="F:ubiquitin protein ligase activity"/>
    <property type="evidence" value="ECO:0007669"/>
    <property type="project" value="InterPro"/>
</dbReference>
<keyword evidence="8" id="KW-0833">Ubl conjugation pathway</keyword>
<dbReference type="InterPro" id="IPR036887">
    <property type="entry name" value="HTH_APSES_sf"/>
</dbReference>
<dbReference type="PROSITE" id="PS51301">
    <property type="entry name" value="KILA_N"/>
    <property type="match status" value="1"/>
</dbReference>
<dbReference type="SUPFAM" id="SSF90229">
    <property type="entry name" value="CCCH zinc finger"/>
    <property type="match status" value="1"/>
</dbReference>
<comment type="subcellular location">
    <subcellularLocation>
        <location evidence="1">Cytoplasm</location>
    </subcellularLocation>
</comment>
<evidence type="ECO:0000256" key="12">
    <source>
        <dbReference type="PROSITE-ProRule" id="PRU00723"/>
    </source>
</evidence>
<keyword evidence="6 12" id="KW-0863">Zinc-finger</keyword>
<dbReference type="Pfam" id="PF00097">
    <property type="entry name" value="zf-C3HC4"/>
    <property type="match status" value="1"/>
</dbReference>
<evidence type="ECO:0000256" key="7">
    <source>
        <dbReference type="ARBA" id="ARBA00022782"/>
    </source>
</evidence>
<dbReference type="PROSITE" id="PS00518">
    <property type="entry name" value="ZF_RING_1"/>
    <property type="match status" value="1"/>
</dbReference>
<dbReference type="PROSITE" id="PS50089">
    <property type="entry name" value="ZF_RING_2"/>
    <property type="match status" value="1"/>
</dbReference>
<dbReference type="InterPro" id="IPR001841">
    <property type="entry name" value="Znf_RING"/>
</dbReference>
<protein>
    <recommendedName>
        <fullName evidence="10">E3 ubiquitin-protein ligase makorin-2</fullName>
    </recommendedName>
    <alternativeName>
        <fullName evidence="11">RING-type E3 ubiquitin transferase makorin-2</fullName>
    </alternativeName>
</protein>
<name>A0AAT9UPM9_9POXV</name>
<evidence type="ECO:0000256" key="11">
    <source>
        <dbReference type="ARBA" id="ARBA00030863"/>
    </source>
</evidence>
<gene>
    <name evidence="16" type="ORF">CDPV99-199</name>
</gene>
<dbReference type="SMART" id="SM00184">
    <property type="entry name" value="RING"/>
    <property type="match status" value="1"/>
</dbReference>
<dbReference type="GO" id="GO:0008270">
    <property type="term" value="F:zinc ion binding"/>
    <property type="evidence" value="ECO:0007669"/>
    <property type="project" value="UniProtKB-KW"/>
</dbReference>
<feature type="zinc finger region" description="C3H1-type" evidence="12">
    <location>
        <begin position="129"/>
        <end position="155"/>
    </location>
</feature>
<dbReference type="GO" id="GO:0003677">
    <property type="term" value="F:DNA binding"/>
    <property type="evidence" value="ECO:0007669"/>
    <property type="project" value="InterPro"/>
</dbReference>
<dbReference type="InterPro" id="IPR000571">
    <property type="entry name" value="Znf_CCCH"/>
</dbReference>
<sequence length="277" mass="32385">MSCTSTIPPHLDSKYKVLVDGDHHLIFMTTNGYINVTKMCKIVNKEFYRWKRLVNSNKIIEEIDKKYIPPGSSSLIYVERKNNKIVYGFYAHPELAVEIAKWLSQDVVNSVKKLIDIFNEEIRLNLVCLEEELCPYDVLGECKKGERCEYMHGDVCDICGMRALHPNDVEQRQNHERICLKFTLMNIDHNCSSENDIQDKKDDNSDHICSICLEDIRKKPMDNRLYGILSNCNHIFCLKCINTWMKTLTARNRCPECRQVSNNIIPSYSWVNRKKIK</sequence>
<dbReference type="InterPro" id="IPR013083">
    <property type="entry name" value="Znf_RING/FYVE/PHD"/>
</dbReference>
<dbReference type="PANTHER" id="PTHR11224:SF17">
    <property type="entry name" value="E3 UBIQUITIN-PROTEIN LIGASE MAKORIN-2"/>
    <property type="match status" value="1"/>
</dbReference>
<evidence type="ECO:0000259" key="14">
    <source>
        <dbReference type="PROSITE" id="PS50103"/>
    </source>
</evidence>
<evidence type="ECO:0000256" key="4">
    <source>
        <dbReference type="ARBA" id="ARBA00022723"/>
    </source>
</evidence>
<feature type="domain" description="KilA-N" evidence="15">
    <location>
        <begin position="14"/>
        <end position="118"/>
    </location>
</feature>
<dbReference type="InterPro" id="IPR017880">
    <property type="entry name" value="KilA_N"/>
</dbReference>
<reference evidence="16" key="1">
    <citation type="submission" date="2023-04" db="EMBL/GenBank/DDBJ databases">
        <title>Genomic characterization of avipoxvirus isolates from Andean condor (Vultur gryphus).</title>
        <authorList>
            <person name="Butt S.L."/>
            <person name="Do Nascimento G.M."/>
            <person name="Tripathy D.N."/>
            <person name="Diel D.G."/>
        </authorList>
    </citation>
    <scope>NUCLEOTIDE SEQUENCE</scope>
    <source>
        <strain evidence="16">CDPV99</strain>
    </source>
</reference>
<evidence type="ECO:0000256" key="2">
    <source>
        <dbReference type="ARBA" id="ARBA00022490"/>
    </source>
</evidence>
<evidence type="ECO:0000256" key="9">
    <source>
        <dbReference type="ARBA" id="ARBA00022833"/>
    </source>
</evidence>
<evidence type="ECO:0000259" key="15">
    <source>
        <dbReference type="PROSITE" id="PS51301"/>
    </source>
</evidence>
<evidence type="ECO:0000313" key="16">
    <source>
        <dbReference type="EMBL" id="WHV01315.1"/>
    </source>
</evidence>